<name>A4A9T8_9GAMM</name>
<keyword evidence="1" id="KW-0813">Transport</keyword>
<evidence type="ECO:0000256" key="6">
    <source>
        <dbReference type="PROSITE-ProRule" id="PRU00433"/>
    </source>
</evidence>
<keyword evidence="5 6" id="KW-0408">Iron</keyword>
<dbReference type="SUPFAM" id="SSF46626">
    <property type="entry name" value="Cytochrome c"/>
    <property type="match status" value="2"/>
</dbReference>
<gene>
    <name evidence="9" type="ORF">KT71_07744</name>
</gene>
<dbReference type="eggNOG" id="COG2863">
    <property type="taxonomic scope" value="Bacteria"/>
</dbReference>
<dbReference type="PANTHER" id="PTHR33751:SF9">
    <property type="entry name" value="CYTOCHROME C4"/>
    <property type="match status" value="1"/>
</dbReference>
<protein>
    <submittedName>
        <fullName evidence="9">Cytochrome c553</fullName>
    </submittedName>
</protein>
<sequence length="235" mass="24968">MIHIRPGKSGAINSLDIIIRSNWCNRRALARTVVRILSALCVSFSASLYAADTAVGESLYAPCITCHGADGAGVAAMNAPALAGQDGDYLKRQLHHFKSGVRGNDPRDLFGKQMQGMAALLADETAVTNVVAYIGSLPAATTSAVTGHDQRNGEVQYNAACGACHGPGGKGNPSMNAPRLAGLDAAYLRRQYQNFAEGIRGSHEDDRLGRQMQMMATMLSTEKDLDDVIGYLLSQ</sequence>
<dbReference type="Gene3D" id="1.10.760.10">
    <property type="entry name" value="Cytochrome c-like domain"/>
    <property type="match status" value="2"/>
</dbReference>
<dbReference type="EMBL" id="AAOA02000004">
    <property type="protein sequence ID" value="EAQ97255.1"/>
    <property type="molecule type" value="Genomic_DNA"/>
</dbReference>
<dbReference type="HOGENOM" id="CLU_076280_1_2_6"/>
<feature type="domain" description="Cytochrome c" evidence="8">
    <location>
        <begin position="148"/>
        <end position="235"/>
    </location>
</feature>
<evidence type="ECO:0000259" key="8">
    <source>
        <dbReference type="PROSITE" id="PS51007"/>
    </source>
</evidence>
<comment type="caution">
    <text evidence="9">The sequence shown here is derived from an EMBL/GenBank/DDBJ whole genome shotgun (WGS) entry which is preliminary data.</text>
</comment>
<keyword evidence="4" id="KW-0249">Electron transport</keyword>
<evidence type="ECO:0000313" key="10">
    <source>
        <dbReference type="Proteomes" id="UP000019205"/>
    </source>
</evidence>
<evidence type="ECO:0000256" key="7">
    <source>
        <dbReference type="SAM" id="SignalP"/>
    </source>
</evidence>
<evidence type="ECO:0000256" key="3">
    <source>
        <dbReference type="ARBA" id="ARBA00022723"/>
    </source>
</evidence>
<accession>A4A9T8</accession>
<dbReference type="GO" id="GO:0020037">
    <property type="term" value="F:heme binding"/>
    <property type="evidence" value="ECO:0007669"/>
    <property type="project" value="InterPro"/>
</dbReference>
<dbReference type="OrthoDB" id="9773456at2"/>
<proteinExistence type="predicted"/>
<dbReference type="Proteomes" id="UP000019205">
    <property type="component" value="Chromosome"/>
</dbReference>
<keyword evidence="2 6" id="KW-0349">Heme</keyword>
<feature type="domain" description="Cytochrome c" evidence="8">
    <location>
        <begin position="51"/>
        <end position="138"/>
    </location>
</feature>
<dbReference type="AlphaFoldDB" id="A4A9T8"/>
<dbReference type="STRING" id="314285.KT71_07744"/>
<keyword evidence="10" id="KW-1185">Reference proteome</keyword>
<evidence type="ECO:0000313" key="9">
    <source>
        <dbReference type="EMBL" id="EAQ97255.1"/>
    </source>
</evidence>
<feature type="chain" id="PRO_5002665768" evidence="7">
    <location>
        <begin position="51"/>
        <end position="235"/>
    </location>
</feature>
<evidence type="ECO:0000256" key="4">
    <source>
        <dbReference type="ARBA" id="ARBA00022982"/>
    </source>
</evidence>
<dbReference type="InterPro" id="IPR036909">
    <property type="entry name" value="Cyt_c-like_dom_sf"/>
</dbReference>
<dbReference type="GO" id="GO:0046872">
    <property type="term" value="F:metal ion binding"/>
    <property type="evidence" value="ECO:0007669"/>
    <property type="project" value="UniProtKB-KW"/>
</dbReference>
<keyword evidence="7" id="KW-0732">Signal</keyword>
<keyword evidence="3 6" id="KW-0479">Metal-binding</keyword>
<dbReference type="InterPro" id="IPR009056">
    <property type="entry name" value="Cyt_c-like_dom"/>
</dbReference>
<dbReference type="PROSITE" id="PS51007">
    <property type="entry name" value="CYTC"/>
    <property type="match status" value="2"/>
</dbReference>
<feature type="signal peptide" evidence="7">
    <location>
        <begin position="1"/>
        <end position="50"/>
    </location>
</feature>
<reference evidence="9 10" key="2">
    <citation type="journal article" date="2009" name="PLoS ONE">
        <title>The photosynthetic apparatus and its regulation in the aerobic gammaproteobacterium Congregibacter litoralis gen. nov., sp. nov.</title>
        <authorList>
            <person name="Spring S."/>
            <person name="Lunsdorf H."/>
            <person name="Fuchs B.M."/>
            <person name="Tindall B.J."/>
        </authorList>
    </citation>
    <scope>NUCLEOTIDE SEQUENCE [LARGE SCALE GENOMIC DNA]</scope>
    <source>
        <strain evidence="9">KT71</strain>
    </source>
</reference>
<dbReference type="GO" id="GO:0009055">
    <property type="term" value="F:electron transfer activity"/>
    <property type="evidence" value="ECO:0007669"/>
    <property type="project" value="InterPro"/>
</dbReference>
<evidence type="ECO:0000256" key="1">
    <source>
        <dbReference type="ARBA" id="ARBA00022448"/>
    </source>
</evidence>
<dbReference type="Pfam" id="PF00034">
    <property type="entry name" value="Cytochrom_C"/>
    <property type="match status" value="2"/>
</dbReference>
<evidence type="ECO:0000256" key="2">
    <source>
        <dbReference type="ARBA" id="ARBA00022617"/>
    </source>
</evidence>
<organism evidence="9 10">
    <name type="scientific">Congregibacter litoralis KT71</name>
    <dbReference type="NCBI Taxonomy" id="314285"/>
    <lineage>
        <taxon>Bacteria</taxon>
        <taxon>Pseudomonadati</taxon>
        <taxon>Pseudomonadota</taxon>
        <taxon>Gammaproteobacteria</taxon>
        <taxon>Cellvibrionales</taxon>
        <taxon>Halieaceae</taxon>
        <taxon>Congregibacter</taxon>
    </lineage>
</organism>
<evidence type="ECO:0000256" key="5">
    <source>
        <dbReference type="ARBA" id="ARBA00023004"/>
    </source>
</evidence>
<reference evidence="9 10" key="1">
    <citation type="journal article" date="2007" name="Proc. Natl. Acad. Sci. U.S.A.">
        <title>Characterization of a marine gammaproteobacterium capable of aerobic anoxygenic photosynthesis.</title>
        <authorList>
            <person name="Fuchs B.M."/>
            <person name="Spring S."/>
            <person name="Teeling H."/>
            <person name="Quast C."/>
            <person name="Wulf J."/>
            <person name="Schattenhofer M."/>
            <person name="Yan S."/>
            <person name="Ferriera S."/>
            <person name="Johnson J."/>
            <person name="Glockner F.O."/>
            <person name="Amann R."/>
        </authorList>
    </citation>
    <scope>NUCLEOTIDE SEQUENCE [LARGE SCALE GENOMIC DNA]</scope>
    <source>
        <strain evidence="9">KT71</strain>
    </source>
</reference>
<dbReference type="PANTHER" id="PTHR33751">
    <property type="entry name" value="CBB3-TYPE CYTOCHROME C OXIDASE SUBUNIT FIXP"/>
    <property type="match status" value="1"/>
</dbReference>
<dbReference type="InterPro" id="IPR050597">
    <property type="entry name" value="Cytochrome_c_Oxidase_Subunit"/>
</dbReference>